<dbReference type="PANTHER" id="PTHR43022:SF1">
    <property type="entry name" value="PROTEIN SMF"/>
    <property type="match status" value="1"/>
</dbReference>
<feature type="domain" description="Smf/DprA SLOG" evidence="2">
    <location>
        <begin position="23"/>
        <end position="234"/>
    </location>
</feature>
<dbReference type="GO" id="GO:0009294">
    <property type="term" value="P:DNA-mediated transformation"/>
    <property type="evidence" value="ECO:0007669"/>
    <property type="project" value="InterPro"/>
</dbReference>
<sequence length="308" mass="33744">MVIVIISLYLLYNYTMKLEPKSISLEDSHYPSLLKEIQNPPLEIYILGRFFDESIVNVPKIAIVGTRKASIQGKALARKISGELARMGVVIVSGLAMGIDSAAHEGALEVKGKTIAVLANGLGKIYPALNQNLGEKVLEFGGAIISEYGSEIPYFKGQFLKRNRIISGLCQAVIVIEAPQRSGSLATARLAAEQGREVFVFPGPINNPNYYGSHKLIRDGARLVSSVEDILEDLGLEKSKIQMSNVKFNKIKDENQLLIFETIQGAGQPLNIDKIIELTKLEPQVINQSLAPLIIQGILKETEKGYTI</sequence>
<dbReference type="Pfam" id="PF02481">
    <property type="entry name" value="DNA_processg_A"/>
    <property type="match status" value="1"/>
</dbReference>
<accession>A0A2H0ECI6</accession>
<reference evidence="3 4" key="1">
    <citation type="submission" date="2017-09" db="EMBL/GenBank/DDBJ databases">
        <title>Depth-based differentiation of microbial function through sediment-hosted aquifers and enrichment of novel symbionts in the deep terrestrial subsurface.</title>
        <authorList>
            <person name="Probst A.J."/>
            <person name="Ladd B."/>
            <person name="Jarett J.K."/>
            <person name="Geller-Mcgrath D.E."/>
            <person name="Sieber C.M."/>
            <person name="Emerson J.B."/>
            <person name="Anantharaman K."/>
            <person name="Thomas B.C."/>
            <person name="Malmstrom R."/>
            <person name="Stieglmeier M."/>
            <person name="Klingl A."/>
            <person name="Woyke T."/>
            <person name="Ryan C.M."/>
            <person name="Banfield J.F."/>
        </authorList>
    </citation>
    <scope>NUCLEOTIDE SEQUENCE [LARGE SCALE GENOMIC DNA]</scope>
    <source>
        <strain evidence="3">CG18_big_fil_WC_8_21_14_2_50_39_7</strain>
    </source>
</reference>
<protein>
    <submittedName>
        <fullName evidence="3">DNA-protecting protein DprA</fullName>
    </submittedName>
</protein>
<comment type="similarity">
    <text evidence="1">Belongs to the DprA/Smf family.</text>
</comment>
<evidence type="ECO:0000256" key="1">
    <source>
        <dbReference type="ARBA" id="ARBA00006525"/>
    </source>
</evidence>
<dbReference type="SUPFAM" id="SSF102405">
    <property type="entry name" value="MCP/YpsA-like"/>
    <property type="match status" value="1"/>
</dbReference>
<dbReference type="AlphaFoldDB" id="A0A2H0ECI6"/>
<comment type="caution">
    <text evidence="3">The sequence shown here is derived from an EMBL/GenBank/DDBJ whole genome shotgun (WGS) entry which is preliminary data.</text>
</comment>
<dbReference type="Proteomes" id="UP000229241">
    <property type="component" value="Unassembled WGS sequence"/>
</dbReference>
<gene>
    <name evidence="3" type="primary">dprA</name>
    <name evidence="3" type="ORF">COW77_01455</name>
</gene>
<dbReference type="InterPro" id="IPR057666">
    <property type="entry name" value="DrpA_SLOG"/>
</dbReference>
<dbReference type="NCBIfam" id="TIGR00732">
    <property type="entry name" value="dprA"/>
    <property type="match status" value="1"/>
</dbReference>
<dbReference type="Gene3D" id="3.40.50.450">
    <property type="match status" value="1"/>
</dbReference>
<evidence type="ECO:0000259" key="2">
    <source>
        <dbReference type="Pfam" id="PF02481"/>
    </source>
</evidence>
<evidence type="ECO:0000313" key="3">
    <source>
        <dbReference type="EMBL" id="PIP92163.1"/>
    </source>
</evidence>
<proteinExistence type="inferred from homology"/>
<dbReference type="PANTHER" id="PTHR43022">
    <property type="entry name" value="PROTEIN SMF"/>
    <property type="match status" value="1"/>
</dbReference>
<dbReference type="InterPro" id="IPR003488">
    <property type="entry name" value="DprA"/>
</dbReference>
<organism evidence="3 4">
    <name type="scientific">Candidatus Wolfebacteria bacterium CG18_big_fil_WC_8_21_14_2_50_39_7</name>
    <dbReference type="NCBI Taxonomy" id="1975071"/>
    <lineage>
        <taxon>Bacteria</taxon>
        <taxon>Candidatus Wolfeibacteriota</taxon>
    </lineage>
</organism>
<name>A0A2H0ECI6_9BACT</name>
<dbReference type="EMBL" id="PCTX01000046">
    <property type="protein sequence ID" value="PIP92163.1"/>
    <property type="molecule type" value="Genomic_DNA"/>
</dbReference>
<evidence type="ECO:0000313" key="4">
    <source>
        <dbReference type="Proteomes" id="UP000229241"/>
    </source>
</evidence>